<accession>A0A0H2LUN1</accession>
<dbReference type="Proteomes" id="UP000035170">
    <property type="component" value="Unassembled WGS sequence"/>
</dbReference>
<gene>
    <name evidence="3" type="primary">hisJ</name>
    <name evidence="3" type="ORF">VPARA_48860</name>
</gene>
<protein>
    <submittedName>
        <fullName evidence="3">Histidine-binding periplasmic protein</fullName>
    </submittedName>
</protein>
<evidence type="ECO:0000313" key="4">
    <source>
        <dbReference type="Proteomes" id="UP000035170"/>
    </source>
</evidence>
<proteinExistence type="predicted"/>
<dbReference type="AlphaFoldDB" id="A0A0H2LUN1"/>
<dbReference type="EMBL" id="JZWI01000028">
    <property type="protein sequence ID" value="KLN53948.1"/>
    <property type="molecule type" value="Genomic_DNA"/>
</dbReference>
<dbReference type="PANTHER" id="PTHR35936:SF17">
    <property type="entry name" value="ARGININE-BINDING EXTRACELLULAR PROTEIN ARTP"/>
    <property type="match status" value="1"/>
</dbReference>
<dbReference type="Gene3D" id="3.40.190.10">
    <property type="entry name" value="Periplasmic binding protein-like II"/>
    <property type="match status" value="2"/>
</dbReference>
<comment type="caution">
    <text evidence="3">The sequence shown here is derived from an EMBL/GenBank/DDBJ whole genome shotgun (WGS) entry which is preliminary data.</text>
</comment>
<dbReference type="SUPFAM" id="SSF53850">
    <property type="entry name" value="Periplasmic binding protein-like II"/>
    <property type="match status" value="1"/>
</dbReference>
<evidence type="ECO:0000313" key="3">
    <source>
        <dbReference type="EMBL" id="KLN53948.1"/>
    </source>
</evidence>
<name>A0A0H2LUN1_VARPD</name>
<evidence type="ECO:0000259" key="2">
    <source>
        <dbReference type="SMART" id="SM00062"/>
    </source>
</evidence>
<evidence type="ECO:0000256" key="1">
    <source>
        <dbReference type="ARBA" id="ARBA00022729"/>
    </source>
</evidence>
<dbReference type="RefSeq" id="WP_230682938.1">
    <property type="nucleotide sequence ID" value="NZ_JZWI01000028.1"/>
</dbReference>
<sequence length="252" mass="27388">MPAIPKSELIAEGKLMLSTNPTLRPLQYVDSTGELKGMNVDLANEIAKRLCLKAELVRMDFPAMIPALKAGRFDGINTGMFYTEERSKLMWAVPYAMSAIDVVAAPNSKATVPSPEALEGLTVGVETDSYQERWLRTVDKDNQAKGKKAMRINAFPTASDVMAALRAGQLDVAAFPNYAGGAFVKSGMARMLLPAQGGSPTMMSFRSKVVADAVVKAYNDMIKDGTYDRILGEYEMTKLPERVVAIRGEGPK</sequence>
<dbReference type="PANTHER" id="PTHR35936">
    <property type="entry name" value="MEMBRANE-BOUND LYTIC MUREIN TRANSGLYCOSYLASE F"/>
    <property type="match status" value="1"/>
</dbReference>
<dbReference type="PATRIC" id="fig|34073.19.peg.5001"/>
<keyword evidence="1" id="KW-0732">Signal</keyword>
<reference evidence="3 4" key="1">
    <citation type="submission" date="2015-03" db="EMBL/GenBank/DDBJ databases">
        <title>Genome sequence of Variovorax paradoxus TBEA6.</title>
        <authorList>
            <person name="Poehlein A."/>
            <person name="Schuldes J."/>
            <person name="Wuebbeler J.H."/>
            <person name="Hiessl S."/>
            <person name="Steinbuechel A."/>
            <person name="Daniel R."/>
        </authorList>
    </citation>
    <scope>NUCLEOTIDE SEQUENCE [LARGE SCALE GENOMIC DNA]</scope>
    <source>
        <strain evidence="3 4">TBEA6</strain>
    </source>
</reference>
<dbReference type="SMART" id="SM00062">
    <property type="entry name" value="PBPb"/>
    <property type="match status" value="1"/>
</dbReference>
<dbReference type="CDD" id="cd01004">
    <property type="entry name" value="PBP2_MidA_like"/>
    <property type="match status" value="1"/>
</dbReference>
<feature type="domain" description="Solute-binding protein family 3/N-terminal" evidence="2">
    <location>
        <begin position="14"/>
        <end position="238"/>
    </location>
</feature>
<organism evidence="3 4">
    <name type="scientific">Variovorax paradoxus</name>
    <dbReference type="NCBI Taxonomy" id="34073"/>
    <lineage>
        <taxon>Bacteria</taxon>
        <taxon>Pseudomonadati</taxon>
        <taxon>Pseudomonadota</taxon>
        <taxon>Betaproteobacteria</taxon>
        <taxon>Burkholderiales</taxon>
        <taxon>Comamonadaceae</taxon>
        <taxon>Variovorax</taxon>
    </lineage>
</organism>
<keyword evidence="4" id="KW-1185">Reference proteome</keyword>
<dbReference type="Pfam" id="PF00497">
    <property type="entry name" value="SBP_bac_3"/>
    <property type="match status" value="1"/>
</dbReference>
<dbReference type="InterPro" id="IPR001638">
    <property type="entry name" value="Solute-binding_3/MltF_N"/>
</dbReference>